<gene>
    <name evidence="3" type="ORF">Purlil1_13267</name>
</gene>
<comment type="similarity">
    <text evidence="1">Belongs to the methyltransferase superfamily. LaeA methyltransferase family.</text>
</comment>
<dbReference type="Pfam" id="PF13489">
    <property type="entry name" value="Methyltransf_23"/>
    <property type="match status" value="1"/>
</dbReference>
<evidence type="ECO:0000313" key="3">
    <source>
        <dbReference type="EMBL" id="KAK4072805.1"/>
    </source>
</evidence>
<evidence type="ECO:0000256" key="2">
    <source>
        <dbReference type="SAM" id="MobiDB-lite"/>
    </source>
</evidence>
<organism evidence="3 4">
    <name type="scientific">Purpureocillium lilacinum</name>
    <name type="common">Paecilomyces lilacinus</name>
    <dbReference type="NCBI Taxonomy" id="33203"/>
    <lineage>
        <taxon>Eukaryota</taxon>
        <taxon>Fungi</taxon>
        <taxon>Dikarya</taxon>
        <taxon>Ascomycota</taxon>
        <taxon>Pezizomycotina</taxon>
        <taxon>Sordariomycetes</taxon>
        <taxon>Hypocreomycetidae</taxon>
        <taxon>Hypocreales</taxon>
        <taxon>Ophiocordycipitaceae</taxon>
        <taxon>Purpureocillium</taxon>
    </lineage>
</organism>
<dbReference type="Proteomes" id="UP001287286">
    <property type="component" value="Unassembled WGS sequence"/>
</dbReference>
<feature type="compositionally biased region" description="Low complexity" evidence="2">
    <location>
        <begin position="27"/>
        <end position="37"/>
    </location>
</feature>
<dbReference type="EMBL" id="JAWRVI010000190">
    <property type="protein sequence ID" value="KAK4072805.1"/>
    <property type="molecule type" value="Genomic_DNA"/>
</dbReference>
<feature type="region of interest" description="Disordered" evidence="2">
    <location>
        <begin position="1"/>
        <end position="37"/>
    </location>
</feature>
<proteinExistence type="inferred from homology"/>
<evidence type="ECO:0000313" key="4">
    <source>
        <dbReference type="Proteomes" id="UP001287286"/>
    </source>
</evidence>
<accession>A0ABR0BF77</accession>
<protein>
    <submittedName>
        <fullName evidence="3">Uncharacterized protein</fullName>
    </submittedName>
</protein>
<dbReference type="Gene3D" id="3.40.50.150">
    <property type="entry name" value="Vaccinia Virus protein VP39"/>
    <property type="match status" value="1"/>
</dbReference>
<evidence type="ECO:0000256" key="1">
    <source>
        <dbReference type="ARBA" id="ARBA00038158"/>
    </source>
</evidence>
<dbReference type="CDD" id="cd02440">
    <property type="entry name" value="AdoMet_MTases"/>
    <property type="match status" value="1"/>
</dbReference>
<dbReference type="PANTHER" id="PTHR43591:SF24">
    <property type="entry name" value="2-METHOXY-6-POLYPRENYL-1,4-BENZOQUINOL METHYLASE, MITOCHONDRIAL"/>
    <property type="match status" value="1"/>
</dbReference>
<dbReference type="SUPFAM" id="SSF53335">
    <property type="entry name" value="S-adenosyl-L-methionine-dependent methyltransferases"/>
    <property type="match status" value="1"/>
</dbReference>
<comment type="caution">
    <text evidence="3">The sequence shown here is derived from an EMBL/GenBank/DDBJ whole genome shotgun (WGS) entry which is preliminary data.</text>
</comment>
<reference evidence="3 4" key="1">
    <citation type="journal article" date="2024" name="Microbiol. Resour. Announc.">
        <title>Genome annotations for the ascomycete fungi Trichoderma harzianum, Trichoderma aggressivum, and Purpureocillium lilacinum.</title>
        <authorList>
            <person name="Beijen E.P.W."/>
            <person name="Ohm R.A."/>
        </authorList>
    </citation>
    <scope>NUCLEOTIDE SEQUENCE [LARGE SCALE GENOMIC DNA]</scope>
    <source>
        <strain evidence="3 4">CBS 150709</strain>
    </source>
</reference>
<sequence length="333" mass="37892">MSALPQQEAADSLAEDRVEVDEDEVDSSYGDEVSSSSTSLRSSIMKYEWKNGRRYHSYRSGTYNFPNDDREQDRLDMVHHVYYRALNDRLFLAPIVPSGLRILDIGTGTGLWPIDLADLYPGATIVGNDLSPIQPRLVPPNVKFVVDDVELDWVEPMKYDYIHCRYMAGSIKDWPRLIRQIYENLKPGGWIELHETANTLYSEDDSLKPDNPLVHLMDLLMEACNRIGRTLDPAPSFKHWVNEAGFTNVEEQRFKLPVGSWPKDPRLKEIGAFLAVNFYEGVDAFTAVLFRDILGWSQEEVDVFNALVRAAAKRKHVHSIFDFVVVTGVKPGA</sequence>
<name>A0ABR0BF77_PURLI</name>
<dbReference type="InterPro" id="IPR029063">
    <property type="entry name" value="SAM-dependent_MTases_sf"/>
</dbReference>
<dbReference type="PANTHER" id="PTHR43591">
    <property type="entry name" value="METHYLTRANSFERASE"/>
    <property type="match status" value="1"/>
</dbReference>
<keyword evidence="4" id="KW-1185">Reference proteome</keyword>